<feature type="transmembrane region" description="Helical" evidence="1">
    <location>
        <begin position="380"/>
        <end position="402"/>
    </location>
</feature>
<dbReference type="Pfam" id="PF05729">
    <property type="entry name" value="NACHT"/>
    <property type="match status" value="1"/>
</dbReference>
<keyword evidence="4" id="KW-1185">Reference proteome</keyword>
<reference evidence="4" key="1">
    <citation type="journal article" date="2019" name="Int. J. Syst. Evol. Microbiol.">
        <title>The Global Catalogue of Microorganisms (GCM) 10K type strain sequencing project: providing services to taxonomists for standard genome sequencing and annotation.</title>
        <authorList>
            <consortium name="The Broad Institute Genomics Platform"/>
            <consortium name="The Broad Institute Genome Sequencing Center for Infectious Disease"/>
            <person name="Wu L."/>
            <person name="Ma J."/>
        </authorList>
    </citation>
    <scope>NUCLEOTIDE SEQUENCE [LARGE SCALE GENOMIC DNA]</scope>
    <source>
        <strain evidence="4">JCM 17695</strain>
    </source>
</reference>
<protein>
    <submittedName>
        <fullName evidence="3">NACHT domain-containing protein</fullName>
    </submittedName>
</protein>
<feature type="transmembrane region" description="Helical" evidence="1">
    <location>
        <begin position="465"/>
        <end position="490"/>
    </location>
</feature>
<feature type="transmembrane region" description="Helical" evidence="1">
    <location>
        <begin position="558"/>
        <end position="582"/>
    </location>
</feature>
<dbReference type="SUPFAM" id="SSF52540">
    <property type="entry name" value="P-loop containing nucleoside triphosphate hydrolases"/>
    <property type="match status" value="1"/>
</dbReference>
<evidence type="ECO:0000256" key="1">
    <source>
        <dbReference type="SAM" id="Phobius"/>
    </source>
</evidence>
<comment type="caution">
    <text evidence="3">The sequence shown here is derived from an EMBL/GenBank/DDBJ whole genome shotgun (WGS) entry which is preliminary data.</text>
</comment>
<evidence type="ECO:0000313" key="4">
    <source>
        <dbReference type="Proteomes" id="UP001596512"/>
    </source>
</evidence>
<keyword evidence="1" id="KW-1133">Transmembrane helix</keyword>
<dbReference type="InterPro" id="IPR007111">
    <property type="entry name" value="NACHT_NTPase"/>
</dbReference>
<feature type="domain" description="NACHT" evidence="2">
    <location>
        <begin position="69"/>
        <end position="189"/>
    </location>
</feature>
<dbReference type="InterPro" id="IPR027417">
    <property type="entry name" value="P-loop_NTPase"/>
</dbReference>
<dbReference type="EMBL" id="JBHTEY010000004">
    <property type="protein sequence ID" value="MFC7614517.1"/>
    <property type="molecule type" value="Genomic_DNA"/>
</dbReference>
<sequence>MRARWQREEEQRQVHDPFPLPVRWVPVADELTDSWANIRRAGAGGSTEPIDLTGQLDRVVDVYRRIPSGRLVVLGAAGSGKTILTLRFVLDLLAARGPGDAVPVVFSLGSWNPTTTPLRDWLTAQLQRDHPGLNTEGPDGATLAAALVAADRVLPVLDGFDEIADGLHRAALEALNATRLPLLLTSRPDEYAAAVATTDVLTAAAGVELLGLTPADLADYLPRTTRRTGGGTRWEPVLAALRDDAGAHLAAVLTTPLMVGLARAIYSDTPDHDPAELLDRDRFPTRAAVEEHLLGRLVPTVYRYQTAHGEFHPERAQRWLRYLARHLRRIGTHDIAWWQLGTSMRLPVRMLALALVIGVAVAVADVVVESAVTGFSAYQVVFAVALGGITGSAFALAHGLLVRPGRPALEPSRVRLRIGAGPRPRGLVRSRVRIGFVAGLALGVAFGLVRDLMRLLVLGAASGPLYALLDAAIFGLAFGAAAAVLSGVIARCETPLDVRSAGSPSDLLHANRRTVLIQVLVFGPVFAVTVPLVSWLFVATLQWVTPSALGVEFRWSPFFGLILGSIGGVVGGLGYALCMTAWGQWAVFGRLVLPLAGRLPWAVHDFLDDAYRRGVLRRAGAVYQFRHARLQDHLATGR</sequence>
<proteinExistence type="predicted"/>
<accession>A0ABW2TL74</accession>
<organism evidence="3 4">
    <name type="scientific">Actinokineospora soli</name>
    <dbReference type="NCBI Taxonomy" id="1048753"/>
    <lineage>
        <taxon>Bacteria</taxon>
        <taxon>Bacillati</taxon>
        <taxon>Actinomycetota</taxon>
        <taxon>Actinomycetes</taxon>
        <taxon>Pseudonocardiales</taxon>
        <taxon>Pseudonocardiaceae</taxon>
        <taxon>Actinokineospora</taxon>
    </lineage>
</organism>
<evidence type="ECO:0000259" key="2">
    <source>
        <dbReference type="PROSITE" id="PS50837"/>
    </source>
</evidence>
<dbReference type="Proteomes" id="UP001596512">
    <property type="component" value="Unassembled WGS sequence"/>
</dbReference>
<feature type="transmembrane region" description="Helical" evidence="1">
    <location>
        <begin position="515"/>
        <end position="538"/>
    </location>
</feature>
<dbReference type="PROSITE" id="PS50837">
    <property type="entry name" value="NACHT"/>
    <property type="match status" value="1"/>
</dbReference>
<feature type="transmembrane region" description="Helical" evidence="1">
    <location>
        <begin position="350"/>
        <end position="368"/>
    </location>
</feature>
<dbReference type="Gene3D" id="3.40.50.300">
    <property type="entry name" value="P-loop containing nucleotide triphosphate hydrolases"/>
    <property type="match status" value="1"/>
</dbReference>
<evidence type="ECO:0000313" key="3">
    <source>
        <dbReference type="EMBL" id="MFC7614517.1"/>
    </source>
</evidence>
<feature type="transmembrane region" description="Helical" evidence="1">
    <location>
        <begin position="432"/>
        <end position="453"/>
    </location>
</feature>
<keyword evidence="1" id="KW-0812">Transmembrane</keyword>
<keyword evidence="1" id="KW-0472">Membrane</keyword>
<gene>
    <name evidence="3" type="ORF">ACFQV2_14280</name>
</gene>
<name>A0ABW2TL74_9PSEU</name>